<dbReference type="AlphaFoldDB" id="A0A0F9JYS4"/>
<dbReference type="PIRSF" id="PIRSF002599">
    <property type="entry name" value="Cold_shock_A"/>
    <property type="match status" value="1"/>
</dbReference>
<dbReference type="InterPro" id="IPR012340">
    <property type="entry name" value="NA-bd_OB-fold"/>
</dbReference>
<reference evidence="5" key="1">
    <citation type="journal article" date="2015" name="Nature">
        <title>Complex archaea that bridge the gap between prokaryotes and eukaryotes.</title>
        <authorList>
            <person name="Spang A."/>
            <person name="Saw J.H."/>
            <person name="Jorgensen S.L."/>
            <person name="Zaremba-Niedzwiedzka K."/>
            <person name="Martijn J."/>
            <person name="Lind A.E."/>
            <person name="van Eijk R."/>
            <person name="Schleper C."/>
            <person name="Guy L."/>
            <person name="Ettema T.J."/>
        </authorList>
    </citation>
    <scope>NUCLEOTIDE SEQUENCE</scope>
</reference>
<dbReference type="GO" id="GO:0005737">
    <property type="term" value="C:cytoplasm"/>
    <property type="evidence" value="ECO:0007669"/>
    <property type="project" value="UniProtKB-SubCell"/>
</dbReference>
<gene>
    <name evidence="5" type="ORF">LCGC14_1768030</name>
</gene>
<dbReference type="InterPro" id="IPR011129">
    <property type="entry name" value="CSD"/>
</dbReference>
<feature type="region of interest" description="Disordered" evidence="3">
    <location>
        <begin position="42"/>
        <end position="68"/>
    </location>
</feature>
<evidence type="ECO:0000256" key="3">
    <source>
        <dbReference type="SAM" id="MobiDB-lite"/>
    </source>
</evidence>
<feature type="compositionally biased region" description="Basic and acidic residues" evidence="3">
    <location>
        <begin position="47"/>
        <end position="61"/>
    </location>
</feature>
<comment type="caution">
    <text evidence="5">The sequence shown here is derived from an EMBL/GenBank/DDBJ whole genome shotgun (WGS) entry which is preliminary data.</text>
</comment>
<dbReference type="PRINTS" id="PR00050">
    <property type="entry name" value="COLDSHOCK"/>
</dbReference>
<accession>A0A0F9JYS4</accession>
<dbReference type="Gene3D" id="2.40.50.140">
    <property type="entry name" value="Nucleic acid-binding proteins"/>
    <property type="match status" value="1"/>
</dbReference>
<evidence type="ECO:0000256" key="2">
    <source>
        <dbReference type="ARBA" id="ARBA00022490"/>
    </source>
</evidence>
<evidence type="ECO:0000313" key="5">
    <source>
        <dbReference type="EMBL" id="KKM04058.1"/>
    </source>
</evidence>
<dbReference type="PANTHER" id="PTHR11544">
    <property type="entry name" value="COLD SHOCK DOMAIN CONTAINING PROTEINS"/>
    <property type="match status" value="1"/>
</dbReference>
<dbReference type="InterPro" id="IPR050181">
    <property type="entry name" value="Cold_shock_domain"/>
</dbReference>
<dbReference type="CDD" id="cd04458">
    <property type="entry name" value="CSP_CDS"/>
    <property type="match status" value="1"/>
</dbReference>
<keyword evidence="2" id="KW-0963">Cytoplasm</keyword>
<sequence length="68" mass="7307">MAKSKGTVKFFNSQKGFGFITPDSGGKELFVHVNSLEGGTVSLSEGQKVEYDEEEGRKGPEAKNVQGL</sequence>
<proteinExistence type="predicted"/>
<feature type="domain" description="CSD" evidence="4">
    <location>
        <begin position="3"/>
        <end position="67"/>
    </location>
</feature>
<dbReference type="PROSITE" id="PS51857">
    <property type="entry name" value="CSD_2"/>
    <property type="match status" value="1"/>
</dbReference>
<dbReference type="SUPFAM" id="SSF50249">
    <property type="entry name" value="Nucleic acid-binding proteins"/>
    <property type="match status" value="1"/>
</dbReference>
<dbReference type="InterPro" id="IPR002059">
    <property type="entry name" value="CSP_DNA-bd"/>
</dbReference>
<evidence type="ECO:0000259" key="4">
    <source>
        <dbReference type="PROSITE" id="PS51857"/>
    </source>
</evidence>
<dbReference type="InterPro" id="IPR012156">
    <property type="entry name" value="Cold_shock_CspA"/>
</dbReference>
<evidence type="ECO:0000256" key="1">
    <source>
        <dbReference type="ARBA" id="ARBA00004496"/>
    </source>
</evidence>
<protein>
    <recommendedName>
        <fullName evidence="4">CSD domain-containing protein</fullName>
    </recommendedName>
</protein>
<organism evidence="5">
    <name type="scientific">marine sediment metagenome</name>
    <dbReference type="NCBI Taxonomy" id="412755"/>
    <lineage>
        <taxon>unclassified sequences</taxon>
        <taxon>metagenomes</taxon>
        <taxon>ecological metagenomes</taxon>
    </lineage>
</organism>
<dbReference type="GO" id="GO:0003676">
    <property type="term" value="F:nucleic acid binding"/>
    <property type="evidence" value="ECO:0007669"/>
    <property type="project" value="InterPro"/>
</dbReference>
<dbReference type="SMART" id="SM00357">
    <property type="entry name" value="CSP"/>
    <property type="match status" value="1"/>
</dbReference>
<comment type="subcellular location">
    <subcellularLocation>
        <location evidence="1">Cytoplasm</location>
    </subcellularLocation>
</comment>
<dbReference type="EMBL" id="LAZR01016541">
    <property type="protein sequence ID" value="KKM04058.1"/>
    <property type="molecule type" value="Genomic_DNA"/>
</dbReference>
<name>A0A0F9JYS4_9ZZZZ</name>
<dbReference type="Pfam" id="PF00313">
    <property type="entry name" value="CSD"/>
    <property type="match status" value="1"/>
</dbReference>